<accession>A0A0F9KJK0</accession>
<protein>
    <submittedName>
        <fullName evidence="1">Uncharacterized protein</fullName>
    </submittedName>
</protein>
<gene>
    <name evidence="1" type="ORF">LCGC14_1322500</name>
</gene>
<reference evidence="1" key="1">
    <citation type="journal article" date="2015" name="Nature">
        <title>Complex archaea that bridge the gap between prokaryotes and eukaryotes.</title>
        <authorList>
            <person name="Spang A."/>
            <person name="Saw J.H."/>
            <person name="Jorgensen S.L."/>
            <person name="Zaremba-Niedzwiedzka K."/>
            <person name="Martijn J."/>
            <person name="Lind A.E."/>
            <person name="van Eijk R."/>
            <person name="Schleper C."/>
            <person name="Guy L."/>
            <person name="Ettema T.J."/>
        </authorList>
    </citation>
    <scope>NUCLEOTIDE SEQUENCE</scope>
</reference>
<sequence>MQNQVLSFLPTLPKIESKVEHSYVKLHEILSELSDGTQIEVVFHQEKANGFGRNSRFDKVMKKLSVDFVELGDGGYGLSYTIDKASDNFELVTISIIYFLAVFGGTAFIKDTSSSETHKGLLSISLREMHNDDYYMTSLASQPLAPNYRLGTMGTYLTNKYSREWKKDSGDGLVVWEFHDTIPAHLFMKDINERAIVMQRFLFIAGITDASEIMPLIKFA</sequence>
<dbReference type="EMBL" id="LAZR01007908">
    <property type="protein sequence ID" value="KKM82153.1"/>
    <property type="molecule type" value="Genomic_DNA"/>
</dbReference>
<name>A0A0F9KJK0_9ZZZZ</name>
<evidence type="ECO:0000313" key="1">
    <source>
        <dbReference type="EMBL" id="KKM82153.1"/>
    </source>
</evidence>
<dbReference type="AlphaFoldDB" id="A0A0F9KJK0"/>
<comment type="caution">
    <text evidence="1">The sequence shown here is derived from an EMBL/GenBank/DDBJ whole genome shotgun (WGS) entry which is preliminary data.</text>
</comment>
<organism evidence="1">
    <name type="scientific">marine sediment metagenome</name>
    <dbReference type="NCBI Taxonomy" id="412755"/>
    <lineage>
        <taxon>unclassified sequences</taxon>
        <taxon>metagenomes</taxon>
        <taxon>ecological metagenomes</taxon>
    </lineage>
</organism>
<proteinExistence type="predicted"/>